<proteinExistence type="predicted"/>
<feature type="non-terminal residue" evidence="1">
    <location>
        <position position="1"/>
    </location>
</feature>
<accession>A0A367LXL4</accession>
<evidence type="ECO:0000313" key="2">
    <source>
        <dbReference type="Proteomes" id="UP000253594"/>
    </source>
</evidence>
<dbReference type="EMBL" id="QORE01002678">
    <property type="protein sequence ID" value="RCI69830.1"/>
    <property type="molecule type" value="Genomic_DNA"/>
</dbReference>
<sequence length="69" mass="7277">HTPPPPPPLLRRHVGSEMGIRASSQKEAAAVASLGYPALRRDGGSEATAIVEELKDISTLFTTHFGVSP</sequence>
<protein>
    <submittedName>
        <fullName evidence="1">Uncharacterized protein</fullName>
    </submittedName>
</protein>
<comment type="caution">
    <text evidence="1">The sequence shown here is derived from an EMBL/GenBank/DDBJ whole genome shotgun (WGS) entry which is preliminary data.</text>
</comment>
<evidence type="ECO:0000313" key="1">
    <source>
        <dbReference type="EMBL" id="RCI69830.1"/>
    </source>
</evidence>
<gene>
    <name evidence="1" type="ORF">DT376_37855</name>
</gene>
<dbReference type="Proteomes" id="UP000253594">
    <property type="component" value="Unassembled WGS sequence"/>
</dbReference>
<reference evidence="1 2" key="1">
    <citation type="submission" date="2018-07" db="EMBL/GenBank/DDBJ databases">
        <title>Mechanisms of high-level aminoglycoside resistance among Gram-negative pathogens in Brazil.</title>
        <authorList>
            <person name="Ballaben A.S."/>
            <person name="Darini A.L.C."/>
            <person name="Doi Y."/>
        </authorList>
    </citation>
    <scope>NUCLEOTIDE SEQUENCE [LARGE SCALE GENOMIC DNA]</scope>
    <source>
        <strain evidence="1 2">B2-305</strain>
    </source>
</reference>
<organism evidence="1 2">
    <name type="scientific">Pseudomonas aeruginosa</name>
    <dbReference type="NCBI Taxonomy" id="287"/>
    <lineage>
        <taxon>Bacteria</taxon>
        <taxon>Pseudomonadati</taxon>
        <taxon>Pseudomonadota</taxon>
        <taxon>Gammaproteobacteria</taxon>
        <taxon>Pseudomonadales</taxon>
        <taxon>Pseudomonadaceae</taxon>
        <taxon>Pseudomonas</taxon>
    </lineage>
</organism>
<dbReference type="AlphaFoldDB" id="A0A367LXL4"/>
<name>A0A367LXL4_PSEAI</name>